<proteinExistence type="predicted"/>
<evidence type="ECO:0000313" key="6">
    <source>
        <dbReference type="Proteomes" id="UP000275078"/>
    </source>
</evidence>
<dbReference type="GO" id="GO:0005975">
    <property type="term" value="P:carbohydrate metabolic process"/>
    <property type="evidence" value="ECO:0007669"/>
    <property type="project" value="InterPro"/>
</dbReference>
<gene>
    <name evidence="5" type="ORF">BJ508DRAFT_310505</name>
</gene>
<feature type="domain" description="Glycosyl hydrolase family 92" evidence="3">
    <location>
        <begin position="517"/>
        <end position="999"/>
    </location>
</feature>
<dbReference type="Gene3D" id="1.20.1050.60">
    <property type="entry name" value="alpha-1,2-mannosidase"/>
    <property type="match status" value="1"/>
</dbReference>
<feature type="region of interest" description="Disordered" evidence="1">
    <location>
        <begin position="1"/>
        <end position="101"/>
    </location>
</feature>
<keyword evidence="6" id="KW-1185">Reference proteome</keyword>
<keyword evidence="2" id="KW-1133">Transmembrane helix</keyword>
<name>A0A3N4I5I8_ASCIM</name>
<keyword evidence="2" id="KW-0472">Membrane</keyword>
<dbReference type="NCBIfam" id="TIGR01180">
    <property type="entry name" value="aman2_put"/>
    <property type="match status" value="1"/>
</dbReference>
<dbReference type="InterPro" id="IPR005887">
    <property type="entry name" value="GH92_a_mannosidase_put"/>
</dbReference>
<reference evidence="5 6" key="1">
    <citation type="journal article" date="2018" name="Nat. Ecol. Evol.">
        <title>Pezizomycetes genomes reveal the molecular basis of ectomycorrhizal truffle lifestyle.</title>
        <authorList>
            <person name="Murat C."/>
            <person name="Payen T."/>
            <person name="Noel B."/>
            <person name="Kuo A."/>
            <person name="Morin E."/>
            <person name="Chen J."/>
            <person name="Kohler A."/>
            <person name="Krizsan K."/>
            <person name="Balestrini R."/>
            <person name="Da Silva C."/>
            <person name="Montanini B."/>
            <person name="Hainaut M."/>
            <person name="Levati E."/>
            <person name="Barry K.W."/>
            <person name="Belfiori B."/>
            <person name="Cichocki N."/>
            <person name="Clum A."/>
            <person name="Dockter R.B."/>
            <person name="Fauchery L."/>
            <person name="Guy J."/>
            <person name="Iotti M."/>
            <person name="Le Tacon F."/>
            <person name="Lindquist E.A."/>
            <person name="Lipzen A."/>
            <person name="Malagnac F."/>
            <person name="Mello A."/>
            <person name="Molinier V."/>
            <person name="Miyauchi S."/>
            <person name="Poulain J."/>
            <person name="Riccioni C."/>
            <person name="Rubini A."/>
            <person name="Sitrit Y."/>
            <person name="Splivallo R."/>
            <person name="Traeger S."/>
            <person name="Wang M."/>
            <person name="Zifcakova L."/>
            <person name="Wipf D."/>
            <person name="Zambonelli A."/>
            <person name="Paolocci F."/>
            <person name="Nowrousian M."/>
            <person name="Ottonello S."/>
            <person name="Baldrian P."/>
            <person name="Spatafora J.W."/>
            <person name="Henrissat B."/>
            <person name="Nagy L.G."/>
            <person name="Aury J.M."/>
            <person name="Wincker P."/>
            <person name="Grigoriev I.V."/>
            <person name="Bonfante P."/>
            <person name="Martin F.M."/>
        </authorList>
    </citation>
    <scope>NUCLEOTIDE SEQUENCE [LARGE SCALE GENOMIC DNA]</scope>
    <source>
        <strain evidence="5 6">RN42</strain>
    </source>
</reference>
<feature type="region of interest" description="Disordered" evidence="1">
    <location>
        <begin position="127"/>
        <end position="152"/>
    </location>
</feature>
<evidence type="ECO:0008006" key="7">
    <source>
        <dbReference type="Google" id="ProtNLM"/>
    </source>
</evidence>
<dbReference type="GO" id="GO:0005634">
    <property type="term" value="C:nucleus"/>
    <property type="evidence" value="ECO:0007669"/>
    <property type="project" value="TreeGrafter"/>
</dbReference>
<dbReference type="Gene3D" id="1.20.1610.10">
    <property type="entry name" value="alpha-1,2-mannosidases domains"/>
    <property type="match status" value="1"/>
</dbReference>
<feature type="compositionally biased region" description="Polar residues" evidence="1">
    <location>
        <begin position="22"/>
        <end position="33"/>
    </location>
</feature>
<dbReference type="Gene3D" id="2.70.98.10">
    <property type="match status" value="1"/>
</dbReference>
<evidence type="ECO:0000313" key="5">
    <source>
        <dbReference type="EMBL" id="RPA77104.1"/>
    </source>
</evidence>
<evidence type="ECO:0000256" key="2">
    <source>
        <dbReference type="SAM" id="Phobius"/>
    </source>
</evidence>
<feature type="compositionally biased region" description="Low complexity" evidence="1">
    <location>
        <begin position="129"/>
        <end position="143"/>
    </location>
</feature>
<feature type="domain" description="Glycosyl hydrolase family 92 N-terminal" evidence="4">
    <location>
        <begin position="256"/>
        <end position="510"/>
    </location>
</feature>
<dbReference type="GO" id="GO:0030246">
    <property type="term" value="F:carbohydrate binding"/>
    <property type="evidence" value="ECO:0007669"/>
    <property type="project" value="InterPro"/>
</dbReference>
<dbReference type="AlphaFoldDB" id="A0A3N4I5I8"/>
<dbReference type="OrthoDB" id="449263at2759"/>
<keyword evidence="2" id="KW-0812">Transmembrane</keyword>
<dbReference type="InterPro" id="IPR008928">
    <property type="entry name" value="6-hairpin_glycosidase_sf"/>
</dbReference>
<dbReference type="Gene3D" id="3.30.2080.10">
    <property type="entry name" value="GH92 mannosidase domain"/>
    <property type="match status" value="1"/>
</dbReference>
<dbReference type="Pfam" id="PF07971">
    <property type="entry name" value="Glyco_hydro_92"/>
    <property type="match status" value="1"/>
</dbReference>
<dbReference type="Pfam" id="PF17678">
    <property type="entry name" value="Glyco_hydro_92N"/>
    <property type="match status" value="1"/>
</dbReference>
<dbReference type="InterPro" id="IPR012939">
    <property type="entry name" value="Glyco_hydro_92"/>
</dbReference>
<dbReference type="EMBL" id="ML119732">
    <property type="protein sequence ID" value="RPA77104.1"/>
    <property type="molecule type" value="Genomic_DNA"/>
</dbReference>
<dbReference type="GO" id="GO:0005829">
    <property type="term" value="C:cytosol"/>
    <property type="evidence" value="ECO:0007669"/>
    <property type="project" value="TreeGrafter"/>
</dbReference>
<sequence length="1015" mass="111295">MPQPANNNNSPTSTTTQPQSNDASSIPPTTRHNTWPRDLEAGQPSGTAGSTRDSSRDVYGTLPAPGDSISSAQPKWWNWTKRPTMEPSPTSSVSGKTVSNREVDPLRTHAAPMAAYDTNSDALFTHARSASSSNSSGSSSSSDADSEDGLYDDGLSHARKKARRGPRGLFARIFGEYKPVLFRIPGVGAVSNLQLLAFLAVMTGLTFLLFFYFSVAYVLDRPAHAVPPPPADGPRKIRPVRPNPGIGYGGEDFSKHVNVFMGTEAGGNMFPGVTYPFGVVKAGIDMVPPGLKGGDPYSGYLGNGNVTGFSLMHESGTGGAPKYGVVAQMPYVGTDLKNPLGDISRGRATSDTGEVGYYRTDLDNGVVVDLTAGRHAGVIRHGFPDDAALGDKQVVVDVSHFLPSFRGQGIEQHYLGGQISVGKTNGRTIYKGYGEYRGGWNLGEKWRIYFCGEFDRTAREAKVFAGSKDKLDYYTSDRKFAHSDTEGTRVGAIFNFGSSAKQVEARIGISFIDTEAACYFKDDELNWEWTFNDIKQGVKNAWNSEVFSTVTTPDDNPTRLSLLYTGLYGMFLIPSDRTGENPIWTSTEPYYDDIFTLWDLFRSHMPLWHVLLPTRYTGFVRSLVDTWRHDGYLPEARSSNFNGRVQGGSNADNVLADAYVKGVTHPNLNWTDAFLAMQTDAEQVPVNNNDKMASDSSTKEGRGALPDWLEKGFISTKYTRSVSRAVEYSLNDFGLSQVAAGLGLPSEAAKYRSRAANWRNHWDPTASAFNFTGFVGPKRPDGSFESFNPLSCGGCYWGDHWYQGLPYEYSFGAIHDMDKMIDLMGGPDRFTARLEALFSTDLEGREGRMIFNVGNEPSFASPYLFNYVNRQDLTVKYSRGIVEKHYGLGRNGLPGNSDAGAMQSYLLSSMFGFYPVVTTDVFLIASPWFDEVTIHPDGKYSAGGRKITIKRTEQGGGGEGSKKDVYVQKVLLNGKELGRNWFRWGELFEEGGELEVVVGAEANNAWEGERPPSGM</sequence>
<evidence type="ECO:0000256" key="1">
    <source>
        <dbReference type="SAM" id="MobiDB-lite"/>
    </source>
</evidence>
<organism evidence="5 6">
    <name type="scientific">Ascobolus immersus RN42</name>
    <dbReference type="NCBI Taxonomy" id="1160509"/>
    <lineage>
        <taxon>Eukaryota</taxon>
        <taxon>Fungi</taxon>
        <taxon>Dikarya</taxon>
        <taxon>Ascomycota</taxon>
        <taxon>Pezizomycotina</taxon>
        <taxon>Pezizomycetes</taxon>
        <taxon>Pezizales</taxon>
        <taxon>Ascobolaceae</taxon>
        <taxon>Ascobolus</taxon>
    </lineage>
</organism>
<dbReference type="SUPFAM" id="SSF48208">
    <property type="entry name" value="Six-hairpin glycosidases"/>
    <property type="match status" value="1"/>
</dbReference>
<protein>
    <recommendedName>
        <fullName evidence="7">Glycoside hydrolase family 92 protein</fullName>
    </recommendedName>
</protein>
<dbReference type="PANTHER" id="PTHR12143">
    <property type="entry name" value="PEPTIDE N-GLYCANASE PNGASE -RELATED"/>
    <property type="match status" value="1"/>
</dbReference>
<feature type="compositionally biased region" description="Low complexity" evidence="1">
    <location>
        <begin position="1"/>
        <end position="21"/>
    </location>
</feature>
<dbReference type="STRING" id="1160509.A0A3N4I5I8"/>
<accession>A0A3N4I5I8</accession>
<dbReference type="Proteomes" id="UP000275078">
    <property type="component" value="Unassembled WGS sequence"/>
</dbReference>
<evidence type="ECO:0000259" key="3">
    <source>
        <dbReference type="Pfam" id="PF07971"/>
    </source>
</evidence>
<dbReference type="GO" id="GO:0000224">
    <property type="term" value="F:peptide-N4-(N-acetyl-beta-glucosaminyl)asparagine amidase activity"/>
    <property type="evidence" value="ECO:0007669"/>
    <property type="project" value="TreeGrafter"/>
</dbReference>
<feature type="transmembrane region" description="Helical" evidence="2">
    <location>
        <begin position="195"/>
        <end position="219"/>
    </location>
</feature>
<evidence type="ECO:0000259" key="4">
    <source>
        <dbReference type="Pfam" id="PF17678"/>
    </source>
</evidence>
<dbReference type="InterPro" id="IPR014718">
    <property type="entry name" value="GH-type_carb-bd"/>
</dbReference>
<dbReference type="GO" id="GO:0006516">
    <property type="term" value="P:glycoprotein catabolic process"/>
    <property type="evidence" value="ECO:0007669"/>
    <property type="project" value="TreeGrafter"/>
</dbReference>
<dbReference type="FunFam" id="1.20.1050.60:FF:000002">
    <property type="entry name" value="Glycosyl hydrolase family 92"/>
    <property type="match status" value="1"/>
</dbReference>
<feature type="compositionally biased region" description="Polar residues" evidence="1">
    <location>
        <begin position="87"/>
        <end position="98"/>
    </location>
</feature>
<dbReference type="InterPro" id="IPR050883">
    <property type="entry name" value="PNGase"/>
</dbReference>
<dbReference type="PANTHER" id="PTHR12143:SF38">
    <property type="entry name" value="ALPHA-1,2-MANNOSIDASE FAMILY PROTEIN (AFU_ORTHOLOGUE AFUA_5G10520)"/>
    <property type="match status" value="1"/>
</dbReference>
<dbReference type="InterPro" id="IPR041371">
    <property type="entry name" value="GH92_N"/>
</dbReference>